<dbReference type="PANTHER" id="PTHR38767">
    <property type="entry name" value="DNA POLYMERASE III SUBUNIT CHI"/>
    <property type="match status" value="1"/>
</dbReference>
<sequence length="152" mass="16621">MGAAYFYHLTQRPLEATLPLLLEKSLAAGWRVAVRGTDPGRIDWLDQRLWMGPEDGFLPHGQAGGKHDALQPVLLTVQEALPNDPACLMAVDGAGVAPEEVNRLERVCILFDGHDGMALDAARGQWRALTGAGCKAQYWSEESGRWEKKAEA</sequence>
<comment type="caution">
    <text evidence="1">The sequence shown here is derived from an EMBL/GenBank/DDBJ whole genome shotgun (WGS) entry which is preliminary data.</text>
</comment>
<dbReference type="Pfam" id="PF04364">
    <property type="entry name" value="DNA_pol3_chi"/>
    <property type="match status" value="1"/>
</dbReference>
<keyword evidence="2" id="KW-1185">Reference proteome</keyword>
<gene>
    <name evidence="1" type="ORF">R2601_24355</name>
</gene>
<dbReference type="GO" id="GO:0032298">
    <property type="term" value="P:positive regulation of DNA-templated DNA replication initiation"/>
    <property type="evidence" value="ECO:0007669"/>
    <property type="project" value="TreeGrafter"/>
</dbReference>
<accession>Q0FKA8</accession>
<organism evidence="1 2">
    <name type="scientific">Salipiger bermudensis (strain DSM 26914 / JCM 13377 / KCTC 12554 / HTCC2601)</name>
    <name type="common">Pelagibaca bermudensis</name>
    <dbReference type="NCBI Taxonomy" id="314265"/>
    <lineage>
        <taxon>Bacteria</taxon>
        <taxon>Pseudomonadati</taxon>
        <taxon>Pseudomonadota</taxon>
        <taxon>Alphaproteobacteria</taxon>
        <taxon>Rhodobacterales</taxon>
        <taxon>Roseobacteraceae</taxon>
        <taxon>Salipiger</taxon>
    </lineage>
</organism>
<dbReference type="GO" id="GO:0006260">
    <property type="term" value="P:DNA replication"/>
    <property type="evidence" value="ECO:0007669"/>
    <property type="project" value="InterPro"/>
</dbReference>
<dbReference type="EMBL" id="AATQ01000041">
    <property type="protein sequence ID" value="EAU44657.1"/>
    <property type="molecule type" value="Genomic_DNA"/>
</dbReference>
<evidence type="ECO:0000313" key="2">
    <source>
        <dbReference type="Proteomes" id="UP000006230"/>
    </source>
</evidence>
<reference evidence="1 2" key="1">
    <citation type="journal article" date="2010" name="J. Bacteriol.">
        <title>Genome sequences of Pelagibaca bermudensis HTCC2601T and Maritimibacter alkaliphilus HTCC2654T, the type strains of two marine Roseobacter genera.</title>
        <authorList>
            <person name="Thrash J.C."/>
            <person name="Cho J.C."/>
            <person name="Ferriera S."/>
            <person name="Johnson J."/>
            <person name="Vergin K.L."/>
            <person name="Giovannoni S.J."/>
        </authorList>
    </citation>
    <scope>NUCLEOTIDE SEQUENCE [LARGE SCALE GENOMIC DNA]</scope>
    <source>
        <strain evidence="2">DSM 26914 / JCM 13377 / KCTC 12554 / HTCC2601</strain>
    </source>
</reference>
<dbReference type="HOGENOM" id="CLU_131584_4_0_5"/>
<dbReference type="Proteomes" id="UP000006230">
    <property type="component" value="Unassembled WGS sequence"/>
</dbReference>
<dbReference type="SUPFAM" id="SSF102400">
    <property type="entry name" value="DNA polymerase III chi subunit"/>
    <property type="match status" value="1"/>
</dbReference>
<dbReference type="eggNOG" id="COG2927">
    <property type="taxonomic scope" value="Bacteria"/>
</dbReference>
<dbReference type="Gene3D" id="3.40.50.10110">
    <property type="entry name" value="DNA polymerase III subunit chi"/>
    <property type="match status" value="1"/>
</dbReference>
<dbReference type="GO" id="GO:0003887">
    <property type="term" value="F:DNA-directed DNA polymerase activity"/>
    <property type="evidence" value="ECO:0007669"/>
    <property type="project" value="InterPro"/>
</dbReference>
<dbReference type="NCBIfam" id="NF004347">
    <property type="entry name" value="PRK05728.1-4"/>
    <property type="match status" value="1"/>
</dbReference>
<dbReference type="OrthoDB" id="9795973at2"/>
<dbReference type="GO" id="GO:0003677">
    <property type="term" value="F:DNA binding"/>
    <property type="evidence" value="ECO:0007669"/>
    <property type="project" value="InterPro"/>
</dbReference>
<dbReference type="PANTHER" id="PTHR38767:SF1">
    <property type="entry name" value="DNA POLYMERASE III SUBUNIT CHI"/>
    <property type="match status" value="1"/>
</dbReference>
<dbReference type="STRING" id="314265.R2601_24355"/>
<dbReference type="AlphaFoldDB" id="Q0FKA8"/>
<dbReference type="RefSeq" id="WP_007800303.1">
    <property type="nucleotide sequence ID" value="NZ_DS022276.1"/>
</dbReference>
<dbReference type="InterPro" id="IPR036768">
    <property type="entry name" value="PolIII_chi_sf"/>
</dbReference>
<protein>
    <submittedName>
        <fullName evidence="1">DNA polymerase III subunit chi</fullName>
    </submittedName>
</protein>
<name>Q0FKA8_SALBH</name>
<proteinExistence type="predicted"/>
<dbReference type="InterPro" id="IPR007459">
    <property type="entry name" value="DNA_pol3_chi"/>
</dbReference>
<evidence type="ECO:0000313" key="1">
    <source>
        <dbReference type="EMBL" id="EAU44657.1"/>
    </source>
</evidence>